<feature type="transmembrane region" description="Helical" evidence="5">
    <location>
        <begin position="32"/>
        <end position="51"/>
    </location>
</feature>
<evidence type="ECO:0000256" key="2">
    <source>
        <dbReference type="ARBA" id="ARBA00022692"/>
    </source>
</evidence>
<evidence type="ECO:0000313" key="8">
    <source>
        <dbReference type="EMBL" id="WRL61941.1"/>
    </source>
</evidence>
<keyword evidence="3 5" id="KW-1133">Transmembrane helix</keyword>
<comment type="subcellular location">
    <subcellularLocation>
        <location evidence="1">Cell membrane</location>
        <topology evidence="1">Multi-pass membrane protein</topology>
    </subcellularLocation>
</comment>
<evidence type="ECO:0000259" key="7">
    <source>
        <dbReference type="PROSITE" id="PS50850"/>
    </source>
</evidence>
<evidence type="ECO:0000256" key="3">
    <source>
        <dbReference type="ARBA" id="ARBA00022989"/>
    </source>
</evidence>
<proteinExistence type="predicted"/>
<evidence type="ECO:0000313" key="9">
    <source>
        <dbReference type="Proteomes" id="UP001324287"/>
    </source>
</evidence>
<dbReference type="EMBL" id="CP141261">
    <property type="protein sequence ID" value="WRL61941.1"/>
    <property type="molecule type" value="Genomic_DNA"/>
</dbReference>
<evidence type="ECO:0000256" key="6">
    <source>
        <dbReference type="SAM" id="SignalP"/>
    </source>
</evidence>
<reference evidence="8 9" key="1">
    <citation type="submission" date="2023-12" db="EMBL/GenBank/DDBJ databases">
        <title>Blastococcus brunescens sp. nov., an actonobacterium isolated from sandstone collected in sahara desert.</title>
        <authorList>
            <person name="Gtari M."/>
            <person name="Ghodhbane F."/>
        </authorList>
    </citation>
    <scope>NUCLEOTIDE SEQUENCE [LARGE SCALE GENOMIC DNA]</scope>
    <source>
        <strain evidence="8 9">BMG 8361</strain>
    </source>
</reference>
<feature type="domain" description="Major facilitator superfamily (MFS) profile" evidence="7">
    <location>
        <begin position="1"/>
        <end position="68"/>
    </location>
</feature>
<feature type="chain" id="PRO_5045191310" description="Major facilitator superfamily (MFS) profile domain-containing protein" evidence="6">
    <location>
        <begin position="23"/>
        <end position="68"/>
    </location>
</feature>
<sequence length="68" mass="6747">MLVTAVVLVTLAFGLGQPALMAAVGGAVPADVRGVALGIATLVFLVGGVWAPPSSVGWARCWASIGAW</sequence>
<organism evidence="8 9">
    <name type="scientific">Blastococcus brunescens</name>
    <dbReference type="NCBI Taxonomy" id="1564165"/>
    <lineage>
        <taxon>Bacteria</taxon>
        <taxon>Bacillati</taxon>
        <taxon>Actinomycetota</taxon>
        <taxon>Actinomycetes</taxon>
        <taxon>Geodermatophilales</taxon>
        <taxon>Geodermatophilaceae</taxon>
        <taxon>Blastococcus</taxon>
    </lineage>
</organism>
<keyword evidence="4 5" id="KW-0472">Membrane</keyword>
<dbReference type="RefSeq" id="WP_324273300.1">
    <property type="nucleotide sequence ID" value="NZ_CP141261.1"/>
</dbReference>
<keyword evidence="9" id="KW-1185">Reference proteome</keyword>
<gene>
    <name evidence="8" type="ORF">U6N30_17775</name>
</gene>
<accession>A0ABZ1AVH6</accession>
<protein>
    <recommendedName>
        <fullName evidence="7">Major facilitator superfamily (MFS) profile domain-containing protein</fullName>
    </recommendedName>
</protein>
<name>A0ABZ1AVH6_9ACTN</name>
<dbReference type="PROSITE" id="PS50850">
    <property type="entry name" value="MFS"/>
    <property type="match status" value="1"/>
</dbReference>
<keyword evidence="6" id="KW-0732">Signal</keyword>
<dbReference type="InterPro" id="IPR036259">
    <property type="entry name" value="MFS_trans_sf"/>
</dbReference>
<dbReference type="Proteomes" id="UP001324287">
    <property type="component" value="Chromosome"/>
</dbReference>
<keyword evidence="2 5" id="KW-0812">Transmembrane</keyword>
<feature type="signal peptide" evidence="6">
    <location>
        <begin position="1"/>
        <end position="22"/>
    </location>
</feature>
<dbReference type="SUPFAM" id="SSF103473">
    <property type="entry name" value="MFS general substrate transporter"/>
    <property type="match status" value="1"/>
</dbReference>
<evidence type="ECO:0000256" key="4">
    <source>
        <dbReference type="ARBA" id="ARBA00023136"/>
    </source>
</evidence>
<dbReference type="InterPro" id="IPR020846">
    <property type="entry name" value="MFS_dom"/>
</dbReference>
<evidence type="ECO:0000256" key="5">
    <source>
        <dbReference type="SAM" id="Phobius"/>
    </source>
</evidence>
<evidence type="ECO:0000256" key="1">
    <source>
        <dbReference type="ARBA" id="ARBA00004651"/>
    </source>
</evidence>